<dbReference type="Proteomes" id="UP000050277">
    <property type="component" value="Unassembled WGS sequence"/>
</dbReference>
<accession>A0A0P6YBX7</accession>
<evidence type="ECO:0000256" key="2">
    <source>
        <dbReference type="ARBA" id="ARBA00022679"/>
    </source>
</evidence>
<dbReference type="GO" id="GO:0019509">
    <property type="term" value="P:L-methionine salvage from methylthioadenosine"/>
    <property type="evidence" value="ECO:0007669"/>
    <property type="project" value="TreeGrafter"/>
</dbReference>
<dbReference type="Pfam" id="PF01048">
    <property type="entry name" value="PNP_UDP_1"/>
    <property type="match status" value="1"/>
</dbReference>
<gene>
    <name evidence="4" type="ORF">SE18_26180</name>
</gene>
<protein>
    <recommendedName>
        <fullName evidence="3">Nucleoside phosphorylase domain-containing protein</fullName>
    </recommendedName>
</protein>
<comment type="caution">
    <text evidence="4">The sequence shown here is derived from an EMBL/GenBank/DDBJ whole genome shotgun (WGS) entry which is preliminary data.</text>
</comment>
<dbReference type="AlphaFoldDB" id="A0A0P6YBX7"/>
<feature type="domain" description="Nucleoside phosphorylase" evidence="3">
    <location>
        <begin position="64"/>
        <end position="170"/>
    </location>
</feature>
<evidence type="ECO:0000256" key="1">
    <source>
        <dbReference type="ARBA" id="ARBA00022676"/>
    </source>
</evidence>
<keyword evidence="5" id="KW-1185">Reference proteome</keyword>
<evidence type="ECO:0000313" key="4">
    <source>
        <dbReference type="EMBL" id="KPL79454.1"/>
    </source>
</evidence>
<dbReference type="STRING" id="70996.SE18_26180"/>
<evidence type="ECO:0000259" key="3">
    <source>
        <dbReference type="Pfam" id="PF01048"/>
    </source>
</evidence>
<dbReference type="OrthoDB" id="1523230at2"/>
<dbReference type="InterPro" id="IPR010044">
    <property type="entry name" value="MTAP"/>
</dbReference>
<dbReference type="PANTHER" id="PTHR42679:SF2">
    <property type="entry name" value="S-METHYL-5'-THIOADENOSINE PHOSPHORYLASE"/>
    <property type="match status" value="1"/>
</dbReference>
<dbReference type="GO" id="GO:0005829">
    <property type="term" value="C:cytosol"/>
    <property type="evidence" value="ECO:0007669"/>
    <property type="project" value="TreeGrafter"/>
</dbReference>
<sequence length="220" mass="23462">MTFTITSLNTPFGLAMFATKNSPSGTLAILLDEPNPHAALYAAKTQGVSWIIEAVSMLPCDGLLQPDDILIPDQLVDLTQQRASTFFRNRGYGFVGQNPVWCPDLRSSLLSAAQSVSQRVFSRGTLAVGEATTTLEAAQSWQAHGLSQSAAPAAYLAKELELCYAVVGIVGTAASTLGNTLIAAVAQHLPSSTSCNCRQTMQSARDRGLIGDDWRTWIGE</sequence>
<dbReference type="PANTHER" id="PTHR42679">
    <property type="entry name" value="S-METHYL-5'-THIOADENOSINE PHOSPHORYLASE"/>
    <property type="match status" value="1"/>
</dbReference>
<proteinExistence type="predicted"/>
<keyword evidence="1" id="KW-0328">Glycosyltransferase</keyword>
<dbReference type="GO" id="GO:0009116">
    <property type="term" value="P:nucleoside metabolic process"/>
    <property type="evidence" value="ECO:0007669"/>
    <property type="project" value="InterPro"/>
</dbReference>
<dbReference type="InterPro" id="IPR000845">
    <property type="entry name" value="Nucleoside_phosphorylase_d"/>
</dbReference>
<reference evidence="4 5" key="1">
    <citation type="submission" date="2015-07" db="EMBL/GenBank/DDBJ databases">
        <title>Whole genome sequence of Herpetosiphon geysericola DSM 7119.</title>
        <authorList>
            <person name="Hemp J."/>
            <person name="Ward L.M."/>
            <person name="Pace L.A."/>
            <person name="Fischer W.W."/>
        </authorList>
    </citation>
    <scope>NUCLEOTIDE SEQUENCE [LARGE SCALE GENOMIC DNA]</scope>
    <source>
        <strain evidence="4 5">DSM 7119</strain>
    </source>
</reference>
<dbReference type="SUPFAM" id="SSF53167">
    <property type="entry name" value="Purine and uridine phosphorylases"/>
    <property type="match status" value="1"/>
</dbReference>
<dbReference type="Gene3D" id="3.40.50.1580">
    <property type="entry name" value="Nucleoside phosphorylase domain"/>
    <property type="match status" value="1"/>
</dbReference>
<dbReference type="RefSeq" id="WP_054537418.1">
    <property type="nucleotide sequence ID" value="NZ_LGKP01000046.1"/>
</dbReference>
<dbReference type="InterPro" id="IPR035994">
    <property type="entry name" value="Nucleoside_phosphorylase_sf"/>
</dbReference>
<organism evidence="4 5">
    <name type="scientific">Herpetosiphon geysericola</name>
    <dbReference type="NCBI Taxonomy" id="70996"/>
    <lineage>
        <taxon>Bacteria</taxon>
        <taxon>Bacillati</taxon>
        <taxon>Chloroflexota</taxon>
        <taxon>Chloroflexia</taxon>
        <taxon>Herpetosiphonales</taxon>
        <taxon>Herpetosiphonaceae</taxon>
        <taxon>Herpetosiphon</taxon>
    </lineage>
</organism>
<dbReference type="GO" id="GO:0017061">
    <property type="term" value="F:S-methyl-5-thioadenosine phosphorylase activity"/>
    <property type="evidence" value="ECO:0007669"/>
    <property type="project" value="InterPro"/>
</dbReference>
<keyword evidence="2" id="KW-0808">Transferase</keyword>
<name>A0A0P6YBX7_9CHLR</name>
<dbReference type="EMBL" id="LGKP01000046">
    <property type="protein sequence ID" value="KPL79454.1"/>
    <property type="molecule type" value="Genomic_DNA"/>
</dbReference>
<evidence type="ECO:0000313" key="5">
    <source>
        <dbReference type="Proteomes" id="UP000050277"/>
    </source>
</evidence>